<proteinExistence type="predicted"/>
<sequence>MAARIEDGQTVPLDSGSTTLEVAKRLTARGLTIVTNDLRIGLEVANRQPGHLVVRRGELLPACIRCMARRRCVIWPTSASRSPCSCRLGDGRRGLQLQRPRGRAQSKMREISSRSFSSPTPQVLPRVPQQGVRPGITSTSSRPTPGSARKVAGWFTIPVERQPRRGPGGHRPAPLSHTASAPRRRRHPPRGRAVYPAGRTIQAPARLPLACTL</sequence>
<dbReference type="AlphaFoldDB" id="A0A934X466"/>
<gene>
    <name evidence="3" type="ORF">IPF40_02695</name>
</gene>
<comment type="caution">
    <text evidence="3">The sequence shown here is derived from an EMBL/GenBank/DDBJ whole genome shotgun (WGS) entry which is preliminary data.</text>
</comment>
<accession>A0A934X466</accession>
<evidence type="ECO:0000256" key="1">
    <source>
        <dbReference type="SAM" id="MobiDB-lite"/>
    </source>
</evidence>
<dbReference type="InterPro" id="IPR037171">
    <property type="entry name" value="NagB/RpiA_transferase-like"/>
</dbReference>
<evidence type="ECO:0000313" key="3">
    <source>
        <dbReference type="EMBL" id="MBK6299993.1"/>
    </source>
</evidence>
<feature type="domain" description="DeoR-like transcriptional repressor C-terminal sensor" evidence="2">
    <location>
        <begin position="2"/>
        <end position="58"/>
    </location>
</feature>
<organism evidence="3 4">
    <name type="scientific">Candidatus Phosphoribacter hodrii</name>
    <dbReference type="NCBI Taxonomy" id="2953743"/>
    <lineage>
        <taxon>Bacteria</taxon>
        <taxon>Bacillati</taxon>
        <taxon>Actinomycetota</taxon>
        <taxon>Actinomycetes</taxon>
        <taxon>Micrococcales</taxon>
        <taxon>Dermatophilaceae</taxon>
        <taxon>Candidatus Phosphoribacter</taxon>
    </lineage>
</organism>
<protein>
    <recommendedName>
        <fullName evidence="2">DeoR-like transcriptional repressor C-terminal sensor domain-containing protein</fullName>
    </recommendedName>
</protein>
<name>A0A934X466_9MICO</name>
<evidence type="ECO:0000313" key="4">
    <source>
        <dbReference type="Proteomes" id="UP000718281"/>
    </source>
</evidence>
<dbReference type="InterPro" id="IPR014036">
    <property type="entry name" value="DeoR-like_C"/>
</dbReference>
<evidence type="ECO:0000259" key="2">
    <source>
        <dbReference type="Pfam" id="PF00455"/>
    </source>
</evidence>
<reference evidence="3 4" key="1">
    <citation type="submission" date="2020-10" db="EMBL/GenBank/DDBJ databases">
        <title>Connecting structure to function with the recovery of over 1000 high-quality activated sludge metagenome-assembled genomes encoding full-length rRNA genes using long-read sequencing.</title>
        <authorList>
            <person name="Singleton C.M."/>
            <person name="Petriglieri F."/>
            <person name="Kristensen J.M."/>
            <person name="Kirkegaard R.H."/>
            <person name="Michaelsen T.Y."/>
            <person name="Andersen M.H."/>
            <person name="Karst S.M."/>
            <person name="Dueholm M.S."/>
            <person name="Nielsen P.H."/>
            <person name="Albertsen M."/>
        </authorList>
    </citation>
    <scope>NUCLEOTIDE SEQUENCE [LARGE SCALE GENOMIC DNA]</scope>
    <source>
        <strain evidence="3">AalE_18-Q3-R2-46_BAT3C.188</strain>
    </source>
</reference>
<dbReference type="SUPFAM" id="SSF100950">
    <property type="entry name" value="NagB/RpiA/CoA transferase-like"/>
    <property type="match status" value="1"/>
</dbReference>
<dbReference type="Pfam" id="PF00455">
    <property type="entry name" value="DeoRC"/>
    <property type="match status" value="1"/>
</dbReference>
<feature type="region of interest" description="Disordered" evidence="1">
    <location>
        <begin position="98"/>
        <end position="194"/>
    </location>
</feature>
<dbReference type="Proteomes" id="UP000718281">
    <property type="component" value="Unassembled WGS sequence"/>
</dbReference>
<dbReference type="EMBL" id="JADIXZ010000002">
    <property type="protein sequence ID" value="MBK6299993.1"/>
    <property type="molecule type" value="Genomic_DNA"/>
</dbReference>